<keyword evidence="4" id="KW-0411">Iron-sulfur</keyword>
<dbReference type="SUPFAM" id="SSF54862">
    <property type="entry name" value="4Fe-4S ferredoxins"/>
    <property type="match status" value="2"/>
</dbReference>
<comment type="caution">
    <text evidence="6">The sequence shown here is derived from an EMBL/GenBank/DDBJ whole genome shotgun (WGS) entry which is preliminary data.</text>
</comment>
<organism evidence="6 7">
    <name type="scientific">Candidatus Mucispirillum faecigallinarum</name>
    <dbReference type="NCBI Taxonomy" id="2838699"/>
    <lineage>
        <taxon>Bacteria</taxon>
        <taxon>Pseudomonadati</taxon>
        <taxon>Deferribacterota</taxon>
        <taxon>Deferribacteres</taxon>
        <taxon>Deferribacterales</taxon>
        <taxon>Mucispirillaceae</taxon>
        <taxon>Mucispirillum</taxon>
    </lineage>
</organism>
<dbReference type="EMBL" id="DXAQ01000032">
    <property type="protein sequence ID" value="HIZ88733.1"/>
    <property type="molecule type" value="Genomic_DNA"/>
</dbReference>
<evidence type="ECO:0000313" key="7">
    <source>
        <dbReference type="Proteomes" id="UP000824176"/>
    </source>
</evidence>
<evidence type="ECO:0000256" key="2">
    <source>
        <dbReference type="ARBA" id="ARBA00022723"/>
    </source>
</evidence>
<dbReference type="GO" id="GO:0046872">
    <property type="term" value="F:metal ion binding"/>
    <property type="evidence" value="ECO:0007669"/>
    <property type="project" value="UniProtKB-KW"/>
</dbReference>
<protein>
    <submittedName>
        <fullName evidence="6">4Fe-4S binding protein</fullName>
    </submittedName>
</protein>
<evidence type="ECO:0000256" key="4">
    <source>
        <dbReference type="ARBA" id="ARBA00023014"/>
    </source>
</evidence>
<feature type="domain" description="4Fe-4S ferredoxin-type" evidence="5">
    <location>
        <begin position="283"/>
        <end position="311"/>
    </location>
</feature>
<reference evidence="6" key="1">
    <citation type="journal article" date="2021" name="PeerJ">
        <title>Extensive microbial diversity within the chicken gut microbiome revealed by metagenomics and culture.</title>
        <authorList>
            <person name="Gilroy R."/>
            <person name="Ravi A."/>
            <person name="Getino M."/>
            <person name="Pursley I."/>
            <person name="Horton D.L."/>
            <person name="Alikhan N.F."/>
            <person name="Baker D."/>
            <person name="Gharbi K."/>
            <person name="Hall N."/>
            <person name="Watson M."/>
            <person name="Adriaenssens E.M."/>
            <person name="Foster-Nyarko E."/>
            <person name="Jarju S."/>
            <person name="Secka A."/>
            <person name="Antonio M."/>
            <person name="Oren A."/>
            <person name="Chaudhuri R.R."/>
            <person name="La Ragione R."/>
            <person name="Hildebrand F."/>
            <person name="Pallen M.J."/>
        </authorList>
    </citation>
    <scope>NUCLEOTIDE SEQUENCE</scope>
    <source>
        <strain evidence="6">ChiW4-1371</strain>
    </source>
</reference>
<dbReference type="Pfam" id="PF13187">
    <property type="entry name" value="Fer4_9"/>
    <property type="match status" value="1"/>
</dbReference>
<keyword evidence="1" id="KW-0004">4Fe-4S</keyword>
<evidence type="ECO:0000256" key="1">
    <source>
        <dbReference type="ARBA" id="ARBA00022485"/>
    </source>
</evidence>
<dbReference type="PROSITE" id="PS00198">
    <property type="entry name" value="4FE4S_FER_1"/>
    <property type="match status" value="1"/>
</dbReference>
<accession>A0A9D2KC75</accession>
<feature type="domain" description="4Fe-4S ferredoxin-type" evidence="5">
    <location>
        <begin position="313"/>
        <end position="342"/>
    </location>
</feature>
<dbReference type="AlphaFoldDB" id="A0A9D2KC75"/>
<reference evidence="6" key="2">
    <citation type="submission" date="2021-04" db="EMBL/GenBank/DDBJ databases">
        <authorList>
            <person name="Gilroy R."/>
        </authorList>
    </citation>
    <scope>NUCLEOTIDE SEQUENCE</scope>
    <source>
        <strain evidence="6">ChiW4-1371</strain>
    </source>
</reference>
<evidence type="ECO:0000313" key="6">
    <source>
        <dbReference type="EMBL" id="HIZ88733.1"/>
    </source>
</evidence>
<dbReference type="PANTHER" id="PTHR43687:SF1">
    <property type="entry name" value="FERREDOXIN III"/>
    <property type="match status" value="1"/>
</dbReference>
<name>A0A9D2KC75_9BACT</name>
<dbReference type="Gene3D" id="3.30.70.20">
    <property type="match status" value="2"/>
</dbReference>
<keyword evidence="3" id="KW-0408">Iron</keyword>
<dbReference type="InterPro" id="IPR017900">
    <property type="entry name" value="4Fe4S_Fe_S_CS"/>
</dbReference>
<dbReference type="PROSITE" id="PS51379">
    <property type="entry name" value="4FE4S_FER_2"/>
    <property type="match status" value="3"/>
</dbReference>
<evidence type="ECO:0000256" key="3">
    <source>
        <dbReference type="ARBA" id="ARBA00023004"/>
    </source>
</evidence>
<dbReference type="GO" id="GO:0051539">
    <property type="term" value="F:4 iron, 4 sulfur cluster binding"/>
    <property type="evidence" value="ECO:0007669"/>
    <property type="project" value="UniProtKB-KW"/>
</dbReference>
<dbReference type="InterPro" id="IPR017896">
    <property type="entry name" value="4Fe4S_Fe-S-bd"/>
</dbReference>
<dbReference type="InterPro" id="IPR050572">
    <property type="entry name" value="Fe-S_Ferredoxin"/>
</dbReference>
<sequence length="372" mass="42195">MFNKIDIANMVFEGVSRSISVTPKYCSKIKHKSSPCTICYSLCPTGAIEVGGPGETINVEWDSCTGCGICVSQCPAQVFKLRHGGYRKFIDNLSRSISPRGDLVITCSDNPSYNRQTALVDCAGIFSVVDFLVLYLRGASRITVKYGLCMECASKHGKTILEQEIKLLEQLKNIFEDLNDLETIYENDSIRIIFPKQLPIIQPKEEEKPNPTVNRRGMFAFLKNTLQESILKSADMITVEKLDERTKIDFSHEETARRKTFLESIMSLGRITQMEVDTNILFNNIVIDETCVYCGMCARFCNTGALYINEERNMITFNPSKCISCKLCEKACYHNKLHYLDKLNLKNFFKDNVLVSRNSENVTISDMKTFNV</sequence>
<dbReference type="Proteomes" id="UP000824176">
    <property type="component" value="Unassembled WGS sequence"/>
</dbReference>
<evidence type="ECO:0000259" key="5">
    <source>
        <dbReference type="PROSITE" id="PS51379"/>
    </source>
</evidence>
<dbReference type="Pfam" id="PF12838">
    <property type="entry name" value="Fer4_7"/>
    <property type="match status" value="1"/>
</dbReference>
<feature type="domain" description="4Fe-4S ferredoxin-type" evidence="5">
    <location>
        <begin position="55"/>
        <end position="84"/>
    </location>
</feature>
<proteinExistence type="predicted"/>
<keyword evidence="2" id="KW-0479">Metal-binding</keyword>
<dbReference type="PANTHER" id="PTHR43687">
    <property type="entry name" value="ADENYLYLSULFATE REDUCTASE, BETA SUBUNIT"/>
    <property type="match status" value="1"/>
</dbReference>
<gene>
    <name evidence="6" type="ORF">H9804_02215</name>
</gene>